<gene>
    <name evidence="1" type="ORF">NBRC116585_03230</name>
</gene>
<sequence length="200" mass="21890">MNAEMQPLYWRLQNNDNSGFDAVSLLMPAAEGEPATLVPTEVSFCSRRSGSQDVDVRWTEEDSDLFLQLLDRVSDDHADETDEGVVLDINDGVVQGIVQLVALARFKTPWPSDELVAGGVNTVRDELEIGDLVGIHTHAATPMAIVVGMDSIDLTCILLEDIEVDGKSIVPEHSVFVINRDSALPPEFAESYTDEEAVLH</sequence>
<comment type="caution">
    <text evidence="1">The sequence shown here is derived from an EMBL/GenBank/DDBJ whole genome shotgun (WGS) entry which is preliminary data.</text>
</comment>
<dbReference type="Proteomes" id="UP001481413">
    <property type="component" value="Unassembled WGS sequence"/>
</dbReference>
<keyword evidence="2" id="KW-1185">Reference proteome</keyword>
<proteinExistence type="predicted"/>
<protein>
    <submittedName>
        <fullName evidence="1">Uncharacterized protein</fullName>
    </submittedName>
</protein>
<evidence type="ECO:0000313" key="2">
    <source>
        <dbReference type="Proteomes" id="UP001481413"/>
    </source>
</evidence>
<name>A0ABP9ZVN7_9GAMM</name>
<organism evidence="1 2">
    <name type="scientific">Thalassolituus maritimus</name>
    <dbReference type="NCBI Taxonomy" id="484498"/>
    <lineage>
        <taxon>Bacteria</taxon>
        <taxon>Pseudomonadati</taxon>
        <taxon>Pseudomonadota</taxon>
        <taxon>Gammaproteobacteria</taxon>
        <taxon>Oceanospirillales</taxon>
        <taxon>Oceanospirillaceae</taxon>
        <taxon>Thalassolituus</taxon>
    </lineage>
</organism>
<accession>A0ABP9ZVN7</accession>
<reference evidence="1 2" key="1">
    <citation type="submission" date="2024-04" db="EMBL/GenBank/DDBJ databases">
        <title>Draft genome sequence of Thalassolituus maritimus NBRC 116585.</title>
        <authorList>
            <person name="Miyakawa T."/>
            <person name="Kusuya Y."/>
            <person name="Miura T."/>
        </authorList>
    </citation>
    <scope>NUCLEOTIDE SEQUENCE [LARGE SCALE GENOMIC DNA]</scope>
    <source>
        <strain evidence="1 2">5NW40-0001</strain>
    </source>
</reference>
<dbReference type="RefSeq" id="WP_353293143.1">
    <property type="nucleotide sequence ID" value="NZ_BAABWH010000001.1"/>
</dbReference>
<dbReference type="EMBL" id="BAABWH010000001">
    <property type="protein sequence ID" value="GAA6144206.1"/>
    <property type="molecule type" value="Genomic_DNA"/>
</dbReference>
<evidence type="ECO:0000313" key="1">
    <source>
        <dbReference type="EMBL" id="GAA6144206.1"/>
    </source>
</evidence>